<dbReference type="Pfam" id="PF00378">
    <property type="entry name" value="ECH_1"/>
    <property type="match status" value="1"/>
</dbReference>
<reference evidence="2" key="1">
    <citation type="submission" date="2021-02" db="EMBL/GenBank/DDBJ databases">
        <title>Psilocybe cubensis genome.</title>
        <authorList>
            <person name="Mckernan K.J."/>
            <person name="Crawford S."/>
            <person name="Trippe A."/>
            <person name="Kane L.T."/>
            <person name="Mclaughlin S."/>
        </authorList>
    </citation>
    <scope>NUCLEOTIDE SEQUENCE [LARGE SCALE GENOMIC DNA]</scope>
    <source>
        <strain evidence="2">MGC-MH-2018</strain>
    </source>
</reference>
<dbReference type="PANTHER" id="PTHR43684">
    <property type="match status" value="1"/>
</dbReference>
<proteinExistence type="inferred from homology"/>
<evidence type="ECO:0000313" key="2">
    <source>
        <dbReference type="EMBL" id="KAG5170516.1"/>
    </source>
</evidence>
<accession>A0A8H7XZ94</accession>
<dbReference type="Gene3D" id="3.90.226.10">
    <property type="entry name" value="2-enoyl-CoA Hydratase, Chain A, domain 1"/>
    <property type="match status" value="1"/>
</dbReference>
<dbReference type="SUPFAM" id="SSF52096">
    <property type="entry name" value="ClpP/crotonase"/>
    <property type="match status" value="1"/>
</dbReference>
<protein>
    <submittedName>
        <fullName evidence="2">Uncharacterized protein</fullName>
    </submittedName>
</protein>
<dbReference type="AlphaFoldDB" id="A0A8H7XZ94"/>
<organism evidence="2">
    <name type="scientific">Psilocybe cubensis</name>
    <name type="common">Psychedelic mushroom</name>
    <name type="synonym">Stropharia cubensis</name>
    <dbReference type="NCBI Taxonomy" id="181762"/>
    <lineage>
        <taxon>Eukaryota</taxon>
        <taxon>Fungi</taxon>
        <taxon>Dikarya</taxon>
        <taxon>Basidiomycota</taxon>
        <taxon>Agaricomycotina</taxon>
        <taxon>Agaricomycetes</taxon>
        <taxon>Agaricomycetidae</taxon>
        <taxon>Agaricales</taxon>
        <taxon>Agaricineae</taxon>
        <taxon>Strophariaceae</taxon>
        <taxon>Psilocybe</taxon>
    </lineage>
</organism>
<sequence>MSAVHISQLSPLLHVVHLPTVTKLEFIAVAGIRASALIPCLHLDTLDLNKSIFENDLEPHETIKSKRLRLAGYGTIEYLTYILQNNEESVMPIFDLRGLKELSFTTVDHRTPPQGRYLLDKTCNLEVLELCVEDMTDTDSFPLLSVTPLHSFECLKIRIGSFSRDAMPHLAAELRAIDDVAGHFIQYLNIKICLDTSASYSLEELPWKLLDQALAESGRWGALRELRLRVHTLLFLTDSAEKEFTEAWQELSNFMTRPDYSKQGYTDVSAALRNAILTITINPANHRPKEFAGALYQNLLHVFELCGSDDRVRAVILTADHTAPAYCSGGDISDGWDGLWDPESEKEGEHAHRDAGGTLSMAIYRCHKITIAAVNGHAAGIGMTALQLPFDFRFVWKDAKLVFPFIRRGIIPEATSTFLLPKLIHHSLATSLLLTARASTPSKSRALAALYHEILPTREAVYPAARKFALDMIKKSSAAGVGDVKVLLRHPGTSMEENYILESMVTRAAKGNAKEEGDPWGIAKRLLFRENSDGDGNIYPWWQTIDVRHHKTKL</sequence>
<comment type="similarity">
    <text evidence="1">Belongs to the enoyl-CoA hydratase/isomerase family.</text>
</comment>
<dbReference type="InterPro" id="IPR029045">
    <property type="entry name" value="ClpP/crotonase-like_dom_sf"/>
</dbReference>
<name>A0A8H7XZ94_PSICU</name>
<comment type="caution">
    <text evidence="2">The sequence shown here is derived from an EMBL/GenBank/DDBJ whole genome shotgun (WGS) entry which is preliminary data.</text>
</comment>
<gene>
    <name evidence="2" type="ORF">JR316_004905</name>
</gene>
<dbReference type="InterPro" id="IPR001753">
    <property type="entry name" value="Enoyl-CoA_hydra/iso"/>
</dbReference>
<dbReference type="PANTHER" id="PTHR43684:SF4">
    <property type="entry name" value="ENOYL-COA HYDRATASE_ISOMERASE FAMILY PROTEIN (AFU_ORTHOLOGUE AFUA_1G01890)"/>
    <property type="match status" value="1"/>
</dbReference>
<dbReference type="InterPro" id="IPR051053">
    <property type="entry name" value="ECH/Chromodomain_protein"/>
</dbReference>
<evidence type="ECO:0000256" key="1">
    <source>
        <dbReference type="ARBA" id="ARBA00005254"/>
    </source>
</evidence>
<dbReference type="EMBL" id="JAFIQS010000004">
    <property type="protein sequence ID" value="KAG5170516.1"/>
    <property type="molecule type" value="Genomic_DNA"/>
</dbReference>
<dbReference type="CDD" id="cd06558">
    <property type="entry name" value="crotonase-like"/>
    <property type="match status" value="1"/>
</dbReference>